<dbReference type="InterPro" id="IPR036250">
    <property type="entry name" value="AcylCo_DH-like_C"/>
</dbReference>
<evidence type="ECO:0000259" key="7">
    <source>
        <dbReference type="Pfam" id="PF02770"/>
    </source>
</evidence>
<comment type="similarity">
    <text evidence="1 5">Belongs to the acyl-CoA dehydrogenase family.</text>
</comment>
<dbReference type="Pfam" id="PF00441">
    <property type="entry name" value="Acyl-CoA_dh_1"/>
    <property type="match status" value="1"/>
</dbReference>
<organism evidence="8 9">
    <name type="scientific">Kutzneria kofuensis</name>
    <dbReference type="NCBI Taxonomy" id="103725"/>
    <lineage>
        <taxon>Bacteria</taxon>
        <taxon>Bacillati</taxon>
        <taxon>Actinomycetota</taxon>
        <taxon>Actinomycetes</taxon>
        <taxon>Pseudonocardiales</taxon>
        <taxon>Pseudonocardiaceae</taxon>
        <taxon>Kutzneria</taxon>
    </lineage>
</organism>
<dbReference type="InterPro" id="IPR050741">
    <property type="entry name" value="Acyl-CoA_dehydrogenase"/>
</dbReference>
<sequence>MIVLDDRLCALRARSAEWAADLRAIALDLDRDPDLIRRHLNLPVIEHIGLFQYPRRFHPRPLVVDGHRFHGDSALEHVVCFEELAAGDIGALIAAPGAPMAGPLVALLGDDDQQEAFFGRLLAEHTWTFLALTEPGGGSATDRLATTIEDLTLSGAKRYIGNATRSGIGVVFARSGPGPLGIRAVLVHGDDPGFSATALPTVGLRAALLSQVDLRGVPLDRSRLLGEHMSAARRGTWSWVRVFNRIRPAVAAMALGIARAAYDYVRTNRHALSPAERDRLAALGVRIDGVRQLVWRSAVAVDADPADGHLASAAKACATSLAEDAAAAALGFFGAGARLDHPLLDKLARDARGTEFMEGTGNVQKLAVYHHLARRRRDHG</sequence>
<comment type="caution">
    <text evidence="8">The sequence shown here is derived from an EMBL/GenBank/DDBJ whole genome shotgun (WGS) entry which is preliminary data.</text>
</comment>
<dbReference type="InterPro" id="IPR009100">
    <property type="entry name" value="AcylCoA_DH/oxidase_NM_dom_sf"/>
</dbReference>
<dbReference type="PANTHER" id="PTHR48083:SF2">
    <property type="entry name" value="MEDIUM-CHAIN SPECIFIC ACYL-COA DEHYDROGENASE, MITOCHONDRIAL"/>
    <property type="match status" value="1"/>
</dbReference>
<dbReference type="Gene3D" id="1.20.140.10">
    <property type="entry name" value="Butyryl-CoA Dehydrogenase, subunit A, domain 3"/>
    <property type="match status" value="1"/>
</dbReference>
<evidence type="ECO:0000313" key="9">
    <source>
        <dbReference type="Proteomes" id="UP000585638"/>
    </source>
</evidence>
<feature type="domain" description="Acyl-CoA oxidase/dehydrogenase middle" evidence="7">
    <location>
        <begin position="130"/>
        <end position="214"/>
    </location>
</feature>
<name>A0A7W9KPD8_9PSEU</name>
<dbReference type="EMBL" id="JACHIR010000001">
    <property type="protein sequence ID" value="MBB5896281.1"/>
    <property type="molecule type" value="Genomic_DNA"/>
</dbReference>
<dbReference type="GO" id="GO:0003995">
    <property type="term" value="F:acyl-CoA dehydrogenase activity"/>
    <property type="evidence" value="ECO:0007669"/>
    <property type="project" value="TreeGrafter"/>
</dbReference>
<evidence type="ECO:0000256" key="3">
    <source>
        <dbReference type="ARBA" id="ARBA00022827"/>
    </source>
</evidence>
<gene>
    <name evidence="8" type="ORF">BJ998_007477</name>
</gene>
<dbReference type="PANTHER" id="PTHR48083">
    <property type="entry name" value="MEDIUM-CHAIN SPECIFIC ACYL-COA DEHYDROGENASE, MITOCHONDRIAL-RELATED"/>
    <property type="match status" value="1"/>
</dbReference>
<feature type="domain" description="Acyl-CoA dehydrogenase/oxidase C-terminal" evidence="6">
    <location>
        <begin position="240"/>
        <end position="370"/>
    </location>
</feature>
<evidence type="ECO:0000256" key="1">
    <source>
        <dbReference type="ARBA" id="ARBA00009347"/>
    </source>
</evidence>
<evidence type="ECO:0000259" key="6">
    <source>
        <dbReference type="Pfam" id="PF00441"/>
    </source>
</evidence>
<dbReference type="AlphaFoldDB" id="A0A7W9KPD8"/>
<proteinExistence type="inferred from homology"/>
<dbReference type="Proteomes" id="UP000585638">
    <property type="component" value="Unassembled WGS sequence"/>
</dbReference>
<keyword evidence="3 5" id="KW-0274">FAD</keyword>
<dbReference type="InterPro" id="IPR046373">
    <property type="entry name" value="Acyl-CoA_Oxase/DH_mid-dom_sf"/>
</dbReference>
<keyword evidence="9" id="KW-1185">Reference proteome</keyword>
<keyword evidence="4 5" id="KW-0560">Oxidoreductase</keyword>
<keyword evidence="2 5" id="KW-0285">Flavoprotein</keyword>
<dbReference type="GO" id="GO:0033539">
    <property type="term" value="P:fatty acid beta-oxidation using acyl-CoA dehydrogenase"/>
    <property type="evidence" value="ECO:0007669"/>
    <property type="project" value="TreeGrafter"/>
</dbReference>
<evidence type="ECO:0000313" key="8">
    <source>
        <dbReference type="EMBL" id="MBB5896281.1"/>
    </source>
</evidence>
<protein>
    <submittedName>
        <fullName evidence="8">Alkylation response protein AidB-like acyl-CoA dehydrogenase</fullName>
    </submittedName>
</protein>
<dbReference type="SUPFAM" id="SSF47203">
    <property type="entry name" value="Acyl-CoA dehydrogenase C-terminal domain-like"/>
    <property type="match status" value="1"/>
</dbReference>
<dbReference type="InterPro" id="IPR006091">
    <property type="entry name" value="Acyl-CoA_Oxase/DH_mid-dom"/>
</dbReference>
<dbReference type="Gene3D" id="2.40.110.10">
    <property type="entry name" value="Butyryl-CoA Dehydrogenase, subunit A, domain 2"/>
    <property type="match status" value="1"/>
</dbReference>
<dbReference type="Pfam" id="PF02770">
    <property type="entry name" value="Acyl-CoA_dh_M"/>
    <property type="match status" value="1"/>
</dbReference>
<evidence type="ECO:0000256" key="5">
    <source>
        <dbReference type="RuleBase" id="RU362125"/>
    </source>
</evidence>
<evidence type="ECO:0000256" key="2">
    <source>
        <dbReference type="ARBA" id="ARBA00022630"/>
    </source>
</evidence>
<dbReference type="RefSeq" id="WP_184867965.1">
    <property type="nucleotide sequence ID" value="NZ_BAAAWY010000101.1"/>
</dbReference>
<comment type="cofactor">
    <cofactor evidence="5">
        <name>FAD</name>
        <dbReference type="ChEBI" id="CHEBI:57692"/>
    </cofactor>
</comment>
<dbReference type="SUPFAM" id="SSF56645">
    <property type="entry name" value="Acyl-CoA dehydrogenase NM domain-like"/>
    <property type="match status" value="1"/>
</dbReference>
<evidence type="ECO:0000256" key="4">
    <source>
        <dbReference type="ARBA" id="ARBA00023002"/>
    </source>
</evidence>
<accession>A0A7W9KPD8</accession>
<reference evidence="8 9" key="1">
    <citation type="submission" date="2020-08" db="EMBL/GenBank/DDBJ databases">
        <title>Sequencing the genomes of 1000 actinobacteria strains.</title>
        <authorList>
            <person name="Klenk H.-P."/>
        </authorList>
    </citation>
    <scope>NUCLEOTIDE SEQUENCE [LARGE SCALE GENOMIC DNA]</scope>
    <source>
        <strain evidence="8 9">DSM 43851</strain>
    </source>
</reference>
<dbReference type="GO" id="GO:0005737">
    <property type="term" value="C:cytoplasm"/>
    <property type="evidence" value="ECO:0007669"/>
    <property type="project" value="TreeGrafter"/>
</dbReference>
<dbReference type="InterPro" id="IPR009075">
    <property type="entry name" value="AcylCo_DH/oxidase_C"/>
</dbReference>